<reference evidence="2 3" key="1">
    <citation type="journal article" date="2012" name="Science">
        <title>The Paleozoic origin of enzymatic lignin decomposition reconstructed from 31 fungal genomes.</title>
        <authorList>
            <person name="Floudas D."/>
            <person name="Binder M."/>
            <person name="Riley R."/>
            <person name="Barry K."/>
            <person name="Blanchette R.A."/>
            <person name="Henrissat B."/>
            <person name="Martinez A.T."/>
            <person name="Otillar R."/>
            <person name="Spatafora J.W."/>
            <person name="Yadav J.S."/>
            <person name="Aerts A."/>
            <person name="Benoit I."/>
            <person name="Boyd A."/>
            <person name="Carlson A."/>
            <person name="Copeland A."/>
            <person name="Coutinho P.M."/>
            <person name="de Vries R.P."/>
            <person name="Ferreira P."/>
            <person name="Findley K."/>
            <person name="Foster B."/>
            <person name="Gaskell J."/>
            <person name="Glotzer D."/>
            <person name="Gorecki P."/>
            <person name="Heitman J."/>
            <person name="Hesse C."/>
            <person name="Hori C."/>
            <person name="Igarashi K."/>
            <person name="Jurgens J.A."/>
            <person name="Kallen N."/>
            <person name="Kersten P."/>
            <person name="Kohler A."/>
            <person name="Kuees U."/>
            <person name="Kumar T.K.A."/>
            <person name="Kuo A."/>
            <person name="LaButti K."/>
            <person name="Larrondo L.F."/>
            <person name="Lindquist E."/>
            <person name="Ling A."/>
            <person name="Lombard V."/>
            <person name="Lucas S."/>
            <person name="Lundell T."/>
            <person name="Martin R."/>
            <person name="McLaughlin D.J."/>
            <person name="Morgenstern I."/>
            <person name="Morin E."/>
            <person name="Murat C."/>
            <person name="Nagy L.G."/>
            <person name="Nolan M."/>
            <person name="Ohm R.A."/>
            <person name="Patyshakuliyeva A."/>
            <person name="Rokas A."/>
            <person name="Ruiz-Duenas F.J."/>
            <person name="Sabat G."/>
            <person name="Salamov A."/>
            <person name="Samejima M."/>
            <person name="Schmutz J."/>
            <person name="Slot J.C."/>
            <person name="St John F."/>
            <person name="Stenlid J."/>
            <person name="Sun H."/>
            <person name="Sun S."/>
            <person name="Syed K."/>
            <person name="Tsang A."/>
            <person name="Wiebenga A."/>
            <person name="Young D."/>
            <person name="Pisabarro A."/>
            <person name="Eastwood D.C."/>
            <person name="Martin F."/>
            <person name="Cullen D."/>
            <person name="Grigoriev I.V."/>
            <person name="Hibbett D.S."/>
        </authorList>
    </citation>
    <scope>NUCLEOTIDE SEQUENCE</scope>
    <source>
        <strain evidence="3">FP-58527</strain>
    </source>
</reference>
<dbReference type="STRING" id="743788.S8DS20"/>
<feature type="region of interest" description="Disordered" evidence="1">
    <location>
        <begin position="136"/>
        <end position="162"/>
    </location>
</feature>
<protein>
    <submittedName>
        <fullName evidence="2">Uncharacterized protein</fullName>
    </submittedName>
</protein>
<feature type="compositionally biased region" description="Polar residues" evidence="1">
    <location>
        <begin position="358"/>
        <end position="382"/>
    </location>
</feature>
<dbReference type="HOGENOM" id="CLU_594519_0_0_1"/>
<gene>
    <name evidence="2" type="ORF">FOMPIDRAFT_1054192</name>
</gene>
<dbReference type="InParanoid" id="S8DS20"/>
<evidence type="ECO:0000313" key="2">
    <source>
        <dbReference type="EMBL" id="EPS95467.1"/>
    </source>
</evidence>
<dbReference type="Proteomes" id="UP000015241">
    <property type="component" value="Unassembled WGS sequence"/>
</dbReference>
<organism evidence="2 3">
    <name type="scientific">Fomitopsis schrenkii</name>
    <name type="common">Brown rot fungus</name>
    <dbReference type="NCBI Taxonomy" id="2126942"/>
    <lineage>
        <taxon>Eukaryota</taxon>
        <taxon>Fungi</taxon>
        <taxon>Dikarya</taxon>
        <taxon>Basidiomycota</taxon>
        <taxon>Agaricomycotina</taxon>
        <taxon>Agaricomycetes</taxon>
        <taxon>Polyporales</taxon>
        <taxon>Fomitopsis</taxon>
    </lineage>
</organism>
<dbReference type="AlphaFoldDB" id="S8DS20"/>
<proteinExistence type="predicted"/>
<name>S8DS20_FOMSC</name>
<keyword evidence="3" id="KW-1185">Reference proteome</keyword>
<feature type="compositionally biased region" description="Basic and acidic residues" evidence="1">
    <location>
        <begin position="137"/>
        <end position="162"/>
    </location>
</feature>
<sequence>MPVPPIKPDRPRRPPTRKPPDLSMKLLAQGVPPEAEYVVMHAYFLAHPIFSHTTSDIIFELRLQGPSAASSSSLRTLGGGMQIEFGGSSTGLTSFSWSFVSQTAGTPMTLANGLNGVGQRRAYGSEGQFCIVEEETGEQKKGDAGDTTEADRVGEDGEASGARRDSILKWEEVSKGTSFIKYRWQYRDDWRNEHEGSGEIDSGTYSVHCSTRNYLELPTATQNRSMGIKISGETDIEVSFKSTARQGTEGSSKSTARWSAVISIQSECDGLCVKVTRPLTPVIEPSPAQNQVGMFPDLYQKRKEHFPEKIDLSQVLDELKVFEGAWHYGYPGLHAYCLSNTVFTQKGDIVFELRPQGQGAQTTHSNNGSNANSPARTISRQSSRALLRPLFSPDGKSVATTALQGERSPTPSINGSANGQEHVSNGHSLSSSYTVTKEMTYEVVKQETTEDDGEQVSLLE</sequence>
<evidence type="ECO:0000256" key="1">
    <source>
        <dbReference type="SAM" id="MobiDB-lite"/>
    </source>
</evidence>
<dbReference type="eggNOG" id="ENOG502SEPQ">
    <property type="taxonomic scope" value="Eukaryota"/>
</dbReference>
<dbReference type="EMBL" id="KE504207">
    <property type="protein sequence ID" value="EPS95467.1"/>
    <property type="molecule type" value="Genomic_DNA"/>
</dbReference>
<accession>S8DS20</accession>
<feature type="region of interest" description="Disordered" evidence="1">
    <location>
        <begin position="1"/>
        <end position="23"/>
    </location>
</feature>
<evidence type="ECO:0000313" key="3">
    <source>
        <dbReference type="Proteomes" id="UP000015241"/>
    </source>
</evidence>
<feature type="region of interest" description="Disordered" evidence="1">
    <location>
        <begin position="402"/>
        <end position="432"/>
    </location>
</feature>
<feature type="region of interest" description="Disordered" evidence="1">
    <location>
        <begin position="357"/>
        <end position="382"/>
    </location>
</feature>
<dbReference type="OrthoDB" id="5429442at2759"/>